<evidence type="ECO:0000313" key="2">
    <source>
        <dbReference type="EMBL" id="ACK73562.1"/>
    </source>
</evidence>
<organism evidence="2 3">
    <name type="scientific">Gloeothece citriformis (strain PCC 7424)</name>
    <name type="common">Cyanothece sp. (strain PCC 7424)</name>
    <dbReference type="NCBI Taxonomy" id="65393"/>
    <lineage>
        <taxon>Bacteria</taxon>
        <taxon>Bacillati</taxon>
        <taxon>Cyanobacteriota</taxon>
        <taxon>Cyanophyceae</taxon>
        <taxon>Oscillatoriophycideae</taxon>
        <taxon>Chroococcales</taxon>
        <taxon>Aphanothecaceae</taxon>
        <taxon>Gloeothece</taxon>
        <taxon>Gloeothece citriformis</taxon>
    </lineage>
</organism>
<dbReference type="EMBL" id="CP001291">
    <property type="protein sequence ID" value="ACK73562.1"/>
    <property type="molecule type" value="Genomic_DNA"/>
</dbReference>
<dbReference type="Proteomes" id="UP000002384">
    <property type="component" value="Chromosome"/>
</dbReference>
<keyword evidence="1" id="KW-1133">Transmembrane helix</keyword>
<protein>
    <submittedName>
        <fullName evidence="2">Uncharacterized protein</fullName>
    </submittedName>
</protein>
<dbReference type="AlphaFoldDB" id="B7KI75"/>
<keyword evidence="1" id="KW-0472">Membrane</keyword>
<keyword evidence="1" id="KW-0812">Transmembrane</keyword>
<dbReference type="KEGG" id="cyc:PCC7424_5214"/>
<gene>
    <name evidence="2" type="ordered locus">PCC7424_5214</name>
</gene>
<keyword evidence="3" id="KW-1185">Reference proteome</keyword>
<evidence type="ECO:0000256" key="1">
    <source>
        <dbReference type="SAM" id="Phobius"/>
    </source>
</evidence>
<feature type="transmembrane region" description="Helical" evidence="1">
    <location>
        <begin position="29"/>
        <end position="51"/>
    </location>
</feature>
<proteinExistence type="predicted"/>
<name>B7KI75_GLOC7</name>
<sequence length="75" mass="8948">MNKIFMRLNLNHKHFWKNFGLKRLNDGDWLFFIITITLGLVFTLLTFAISIHLKTISSLKNYDPLIKHDYYSDSD</sequence>
<evidence type="ECO:0000313" key="3">
    <source>
        <dbReference type="Proteomes" id="UP000002384"/>
    </source>
</evidence>
<dbReference type="HOGENOM" id="CLU_2664986_0_0_3"/>
<reference evidence="3" key="1">
    <citation type="journal article" date="2011" name="MBio">
        <title>Novel metabolic attributes of the genus Cyanothece, comprising a group of unicellular nitrogen-fixing Cyanobacteria.</title>
        <authorList>
            <person name="Bandyopadhyay A."/>
            <person name="Elvitigala T."/>
            <person name="Welsh E."/>
            <person name="Stockel J."/>
            <person name="Liberton M."/>
            <person name="Min H."/>
            <person name="Sherman L.A."/>
            <person name="Pakrasi H.B."/>
        </authorList>
    </citation>
    <scope>NUCLEOTIDE SEQUENCE [LARGE SCALE GENOMIC DNA]</scope>
    <source>
        <strain evidence="3">PCC 7424</strain>
    </source>
</reference>
<accession>B7KI75</accession>